<organism evidence="1">
    <name type="scientific">bioreactor metagenome</name>
    <dbReference type="NCBI Taxonomy" id="1076179"/>
    <lineage>
        <taxon>unclassified sequences</taxon>
        <taxon>metagenomes</taxon>
        <taxon>ecological metagenomes</taxon>
    </lineage>
</organism>
<protein>
    <submittedName>
        <fullName evidence="1">Uncharacterized protein</fullName>
    </submittedName>
</protein>
<comment type="caution">
    <text evidence="1">The sequence shown here is derived from an EMBL/GenBank/DDBJ whole genome shotgun (WGS) entry which is preliminary data.</text>
</comment>
<name>A0A645FG83_9ZZZZ</name>
<accession>A0A645FG83</accession>
<evidence type="ECO:0000313" key="1">
    <source>
        <dbReference type="EMBL" id="MPN13415.1"/>
    </source>
</evidence>
<reference evidence="1" key="1">
    <citation type="submission" date="2019-08" db="EMBL/GenBank/DDBJ databases">
        <authorList>
            <person name="Kucharzyk K."/>
            <person name="Murdoch R.W."/>
            <person name="Higgins S."/>
            <person name="Loffler F."/>
        </authorList>
    </citation>
    <scope>NUCLEOTIDE SEQUENCE</scope>
</reference>
<gene>
    <name evidence="1" type="ORF">SDC9_160736</name>
</gene>
<dbReference type="EMBL" id="VSSQ01059910">
    <property type="protein sequence ID" value="MPN13415.1"/>
    <property type="molecule type" value="Genomic_DNA"/>
</dbReference>
<sequence>MVGLFLFYPEMNKDLTFIVEKTVNKIGSIVNFLAVRIAAGRWGRLFKPDLVLAFGPPPSLSDQMVYV</sequence>
<proteinExistence type="predicted"/>
<dbReference type="AlphaFoldDB" id="A0A645FG83"/>